<protein>
    <recommendedName>
        <fullName evidence="1">SnoaL-like domain-containing protein</fullName>
    </recommendedName>
</protein>
<evidence type="ECO:0000313" key="3">
    <source>
        <dbReference type="Proteomes" id="UP000516173"/>
    </source>
</evidence>
<proteinExistence type="predicted"/>
<dbReference type="AlphaFoldDB" id="A0A7G1KE13"/>
<dbReference type="KEGG" id="nwl:NWFMUON74_12390"/>
<sequence length="125" mass="14284">MNRAAVEAWVERYERVWRTPGTAELGNLFAPGARYLPSPWATPITDPAELARFWEQARDSADEPFTMTSSVVALDGDTAVVRVEVEYARADPARWRDLWVLRFGPDGRCTWFEEWPFAPEQADGH</sequence>
<dbReference type="RefSeq" id="WP_187687007.1">
    <property type="nucleotide sequence ID" value="NZ_AP023396.1"/>
</dbReference>
<dbReference type="InterPro" id="IPR037401">
    <property type="entry name" value="SnoaL-like"/>
</dbReference>
<dbReference type="Proteomes" id="UP000516173">
    <property type="component" value="Chromosome"/>
</dbReference>
<evidence type="ECO:0000259" key="1">
    <source>
        <dbReference type="Pfam" id="PF12680"/>
    </source>
</evidence>
<gene>
    <name evidence="2" type="ORF">NWFMUON74_12390</name>
</gene>
<keyword evidence="3" id="KW-1185">Reference proteome</keyword>
<dbReference type="Pfam" id="PF12680">
    <property type="entry name" value="SnoaL_2"/>
    <property type="match status" value="1"/>
</dbReference>
<dbReference type="Gene3D" id="3.10.450.50">
    <property type="match status" value="1"/>
</dbReference>
<dbReference type="SUPFAM" id="SSF54427">
    <property type="entry name" value="NTF2-like"/>
    <property type="match status" value="1"/>
</dbReference>
<dbReference type="EMBL" id="AP023396">
    <property type="protein sequence ID" value="BCK53467.1"/>
    <property type="molecule type" value="Genomic_DNA"/>
</dbReference>
<accession>A0A7G1KE13</accession>
<name>A0A7G1KE13_9NOCA</name>
<organism evidence="2 3">
    <name type="scientific">Nocardia wallacei</name>
    <dbReference type="NCBI Taxonomy" id="480035"/>
    <lineage>
        <taxon>Bacteria</taxon>
        <taxon>Bacillati</taxon>
        <taxon>Actinomycetota</taxon>
        <taxon>Actinomycetes</taxon>
        <taxon>Mycobacteriales</taxon>
        <taxon>Nocardiaceae</taxon>
        <taxon>Nocardia</taxon>
    </lineage>
</organism>
<dbReference type="InterPro" id="IPR032710">
    <property type="entry name" value="NTF2-like_dom_sf"/>
</dbReference>
<evidence type="ECO:0000313" key="2">
    <source>
        <dbReference type="EMBL" id="BCK53467.1"/>
    </source>
</evidence>
<feature type="domain" description="SnoaL-like" evidence="1">
    <location>
        <begin position="10"/>
        <end position="110"/>
    </location>
</feature>
<dbReference type="GeneID" id="80351634"/>
<reference evidence="2 3" key="1">
    <citation type="submission" date="2020-08" db="EMBL/GenBank/DDBJ databases">
        <title>Genome Sequencing of Nocardia wallacei strain FMUON74 and assembly.</title>
        <authorList>
            <person name="Toyokawa M."/>
            <person name="Uesaka K."/>
        </authorList>
    </citation>
    <scope>NUCLEOTIDE SEQUENCE [LARGE SCALE GENOMIC DNA]</scope>
    <source>
        <strain evidence="2 3">FMUON74</strain>
    </source>
</reference>